<dbReference type="AlphaFoldDB" id="A0A9P1N7M0"/>
<evidence type="ECO:0000313" key="2">
    <source>
        <dbReference type="Proteomes" id="UP001152747"/>
    </source>
</evidence>
<dbReference type="Proteomes" id="UP001152747">
    <property type="component" value="Unassembled WGS sequence"/>
</dbReference>
<sequence length="86" mass="10096">MNLKISLFSNHPKYPIDEPSSHAALVRDIDFALYTLKRVAYRFIRAIEDTSIMRNNILDNLETKIDLMKTEQLMPEENSVAYRFDC</sequence>
<proteinExistence type="predicted"/>
<dbReference type="EMBL" id="CANHGI010000005">
    <property type="protein sequence ID" value="CAI5451076.1"/>
    <property type="molecule type" value="Genomic_DNA"/>
</dbReference>
<gene>
    <name evidence="1" type="ORF">CAMP_LOCUS13713</name>
</gene>
<accession>A0A9P1N7M0</accession>
<name>A0A9P1N7M0_9PELO</name>
<comment type="caution">
    <text evidence="1">The sequence shown here is derived from an EMBL/GenBank/DDBJ whole genome shotgun (WGS) entry which is preliminary data.</text>
</comment>
<keyword evidence="2" id="KW-1185">Reference proteome</keyword>
<protein>
    <submittedName>
        <fullName evidence="1">Uncharacterized protein</fullName>
    </submittedName>
</protein>
<evidence type="ECO:0000313" key="1">
    <source>
        <dbReference type="EMBL" id="CAI5451076.1"/>
    </source>
</evidence>
<organism evidence="1 2">
    <name type="scientific">Caenorhabditis angaria</name>
    <dbReference type="NCBI Taxonomy" id="860376"/>
    <lineage>
        <taxon>Eukaryota</taxon>
        <taxon>Metazoa</taxon>
        <taxon>Ecdysozoa</taxon>
        <taxon>Nematoda</taxon>
        <taxon>Chromadorea</taxon>
        <taxon>Rhabditida</taxon>
        <taxon>Rhabditina</taxon>
        <taxon>Rhabditomorpha</taxon>
        <taxon>Rhabditoidea</taxon>
        <taxon>Rhabditidae</taxon>
        <taxon>Peloderinae</taxon>
        <taxon>Caenorhabditis</taxon>
    </lineage>
</organism>
<reference evidence="1" key="1">
    <citation type="submission" date="2022-11" db="EMBL/GenBank/DDBJ databases">
        <authorList>
            <person name="Kikuchi T."/>
        </authorList>
    </citation>
    <scope>NUCLEOTIDE SEQUENCE</scope>
    <source>
        <strain evidence="1">PS1010</strain>
    </source>
</reference>